<comment type="caution">
    <text evidence="1">The sequence shown here is derived from an EMBL/GenBank/DDBJ whole genome shotgun (WGS) entry which is preliminary data.</text>
</comment>
<dbReference type="EMBL" id="AALD02000063">
    <property type="protein sequence ID" value="EEQ08856.1"/>
    <property type="molecule type" value="Genomic_DNA"/>
</dbReference>
<evidence type="ECO:0000313" key="2">
    <source>
        <dbReference type="Proteomes" id="UP000003027"/>
    </source>
</evidence>
<gene>
    <name evidence="1" type="ORF">ymoll0001_39750</name>
</gene>
<organism evidence="1 2">
    <name type="scientific">Yersinia mollaretii (strain ATCC 43969 / DSM 18520 / CIP 103324 / CNY 7263 / WAIP 204)</name>
    <dbReference type="NCBI Taxonomy" id="349967"/>
    <lineage>
        <taxon>Bacteria</taxon>
        <taxon>Pseudomonadati</taxon>
        <taxon>Pseudomonadota</taxon>
        <taxon>Gammaproteobacteria</taxon>
        <taxon>Enterobacterales</taxon>
        <taxon>Yersiniaceae</taxon>
        <taxon>Yersinia</taxon>
    </lineage>
</organism>
<sequence length="40" mass="4637">MGNILFIESILEYNAGKIKIDDRREISKQRSPELLLTQGF</sequence>
<proteinExistence type="predicted"/>
<accession>A0ABP2ECE3</accession>
<reference evidence="1" key="1">
    <citation type="submission" date="2008-12" db="EMBL/GenBank/DDBJ databases">
        <title>Annotation of the Yersinia mollaretii ATCC 43969 genome.</title>
        <authorList>
            <person name="Read T.D."/>
            <person name="Akmal A."/>
            <person name="Bishop-Lilly K."/>
            <person name="Chen P.E."/>
            <person name="Cook C."/>
            <person name="Kiley M.P."/>
            <person name="Lentz S."/>
            <person name="Mateczun A."/>
            <person name="Nagarajan N."/>
            <person name="Nolan N."/>
            <person name="Osborne B.I."/>
            <person name="Pop M."/>
            <person name="Sozhamannan S."/>
            <person name="Stewart A.C."/>
            <person name="Sulakvelidze A."/>
            <person name="Thomason B."/>
            <person name="Willner K."/>
            <person name="Zwick M.E."/>
        </authorList>
    </citation>
    <scope>NUCLEOTIDE SEQUENCE [LARGE SCALE GENOMIC DNA]</scope>
    <source>
        <strain evidence="1">ATCC 43969</strain>
    </source>
</reference>
<evidence type="ECO:0000313" key="1">
    <source>
        <dbReference type="EMBL" id="EEQ08856.1"/>
    </source>
</evidence>
<dbReference type="Proteomes" id="UP000003027">
    <property type="component" value="Unassembled WGS sequence"/>
</dbReference>
<keyword evidence="2" id="KW-1185">Reference proteome</keyword>
<name>A0ABP2ECE3_YERMW</name>
<protein>
    <submittedName>
        <fullName evidence="1">Uncharacterized protein</fullName>
    </submittedName>
</protein>